<feature type="transmembrane region" description="Helical" evidence="6">
    <location>
        <begin position="97"/>
        <end position="120"/>
    </location>
</feature>
<protein>
    <recommendedName>
        <fullName evidence="9">Flippase-like domain-containing protein</fullName>
    </recommendedName>
</protein>
<evidence type="ECO:0000256" key="1">
    <source>
        <dbReference type="ARBA" id="ARBA00004651"/>
    </source>
</evidence>
<evidence type="ECO:0008006" key="9">
    <source>
        <dbReference type="Google" id="ProtNLM"/>
    </source>
</evidence>
<gene>
    <name evidence="7" type="ORF">MFFC18_16750</name>
</gene>
<dbReference type="Proteomes" id="UP000322214">
    <property type="component" value="Chromosome"/>
</dbReference>
<name>A0A5B9PBC5_9BACT</name>
<dbReference type="KEGG" id="mff:MFFC18_16750"/>
<evidence type="ECO:0000256" key="4">
    <source>
        <dbReference type="ARBA" id="ARBA00022989"/>
    </source>
</evidence>
<dbReference type="EMBL" id="CP042912">
    <property type="protein sequence ID" value="QEG21816.1"/>
    <property type="molecule type" value="Genomic_DNA"/>
</dbReference>
<dbReference type="GO" id="GO:0005886">
    <property type="term" value="C:plasma membrane"/>
    <property type="evidence" value="ECO:0007669"/>
    <property type="project" value="UniProtKB-SubCell"/>
</dbReference>
<dbReference type="PANTHER" id="PTHR40277">
    <property type="entry name" value="BLL5419 PROTEIN"/>
    <property type="match status" value="1"/>
</dbReference>
<reference evidence="7 8" key="1">
    <citation type="submission" date="2019-08" db="EMBL/GenBank/DDBJ databases">
        <title>Deep-cultivation of Planctomycetes and their phenomic and genomic characterization uncovers novel biology.</title>
        <authorList>
            <person name="Wiegand S."/>
            <person name="Jogler M."/>
            <person name="Boedeker C."/>
            <person name="Pinto D."/>
            <person name="Vollmers J."/>
            <person name="Rivas-Marin E."/>
            <person name="Kohn T."/>
            <person name="Peeters S.H."/>
            <person name="Heuer A."/>
            <person name="Rast P."/>
            <person name="Oberbeckmann S."/>
            <person name="Bunk B."/>
            <person name="Jeske O."/>
            <person name="Meyerdierks A."/>
            <person name="Storesund J.E."/>
            <person name="Kallscheuer N."/>
            <person name="Luecker S."/>
            <person name="Lage O.M."/>
            <person name="Pohl T."/>
            <person name="Merkel B.J."/>
            <person name="Hornburger P."/>
            <person name="Mueller R.-W."/>
            <person name="Bruemmer F."/>
            <person name="Labrenz M."/>
            <person name="Spormann A.M."/>
            <person name="Op den Camp H."/>
            <person name="Overmann J."/>
            <person name="Amann R."/>
            <person name="Jetten M.S.M."/>
            <person name="Mascher T."/>
            <person name="Medema M.H."/>
            <person name="Devos D.P."/>
            <person name="Kaster A.-K."/>
            <person name="Ovreas L."/>
            <person name="Rohde M."/>
            <person name="Galperin M.Y."/>
            <person name="Jogler C."/>
        </authorList>
    </citation>
    <scope>NUCLEOTIDE SEQUENCE [LARGE SCALE GENOMIC DNA]</scope>
    <source>
        <strain evidence="7 8">FC18</strain>
    </source>
</reference>
<keyword evidence="3 6" id="KW-0812">Transmembrane</keyword>
<feature type="transmembrane region" description="Helical" evidence="6">
    <location>
        <begin position="235"/>
        <end position="257"/>
    </location>
</feature>
<feature type="transmembrane region" description="Helical" evidence="6">
    <location>
        <begin position="132"/>
        <end position="153"/>
    </location>
</feature>
<evidence type="ECO:0000313" key="7">
    <source>
        <dbReference type="EMBL" id="QEG21816.1"/>
    </source>
</evidence>
<dbReference type="STRING" id="980251.GCA_001642875_03276"/>
<feature type="transmembrane region" description="Helical" evidence="6">
    <location>
        <begin position="20"/>
        <end position="40"/>
    </location>
</feature>
<keyword evidence="2" id="KW-1003">Cell membrane</keyword>
<dbReference type="OrthoDB" id="279916at2"/>
<evidence type="ECO:0000313" key="8">
    <source>
        <dbReference type="Proteomes" id="UP000322214"/>
    </source>
</evidence>
<keyword evidence="4 6" id="KW-1133">Transmembrane helix</keyword>
<comment type="subcellular location">
    <subcellularLocation>
        <location evidence="1">Cell membrane</location>
        <topology evidence="1">Multi-pass membrane protein</topology>
    </subcellularLocation>
</comment>
<dbReference type="AlphaFoldDB" id="A0A5B9PBC5"/>
<dbReference type="Pfam" id="PF03706">
    <property type="entry name" value="LPG_synthase_TM"/>
    <property type="match status" value="1"/>
</dbReference>
<evidence type="ECO:0000256" key="6">
    <source>
        <dbReference type="SAM" id="Phobius"/>
    </source>
</evidence>
<dbReference type="PANTHER" id="PTHR40277:SF1">
    <property type="entry name" value="BLL5419 PROTEIN"/>
    <property type="match status" value="1"/>
</dbReference>
<evidence type="ECO:0000256" key="5">
    <source>
        <dbReference type="ARBA" id="ARBA00023136"/>
    </source>
</evidence>
<sequence>MRVLFLFLFRWRPTTIVNPKTIVTILKYIASIGLLTYLIYSRRDQFTAFLEQEKNFWWLAAALATMTTAFMFSYLRWQWLANAIRLDLTLGEAIKLGFIGAFFNVVAFGVVGGDSLRAFYAARTKKGRVPEAILSVFIDRAIGLMVMCGFAGLAWQINGYFGNAAETKEQLAIASICNTAGILSLLGAIGLMAFLMFPGIRKFAPFRALTKLPKVGDLIDQGMEAAALYSKNQKAIGMAIVFSIASNLLFATTIWLVSLGVSESPPSFVQHMVIAPIAMVANSIPLPGGVGGMEVALAAMYESYGASSGVIVAICYRLCILFVSLIGWIVWLVGGGDKMRVES</sequence>
<organism evidence="7 8">
    <name type="scientific">Mariniblastus fucicola</name>
    <dbReference type="NCBI Taxonomy" id="980251"/>
    <lineage>
        <taxon>Bacteria</taxon>
        <taxon>Pseudomonadati</taxon>
        <taxon>Planctomycetota</taxon>
        <taxon>Planctomycetia</taxon>
        <taxon>Pirellulales</taxon>
        <taxon>Pirellulaceae</taxon>
        <taxon>Mariniblastus</taxon>
    </lineage>
</organism>
<dbReference type="InterPro" id="IPR022791">
    <property type="entry name" value="L-PG_synthase/AglD"/>
</dbReference>
<evidence type="ECO:0000256" key="3">
    <source>
        <dbReference type="ARBA" id="ARBA00022692"/>
    </source>
</evidence>
<keyword evidence="5 6" id="KW-0472">Membrane</keyword>
<feature type="transmembrane region" description="Helical" evidence="6">
    <location>
        <begin position="310"/>
        <end position="333"/>
    </location>
</feature>
<evidence type="ECO:0000256" key="2">
    <source>
        <dbReference type="ARBA" id="ARBA00022475"/>
    </source>
</evidence>
<keyword evidence="8" id="KW-1185">Reference proteome</keyword>
<feature type="transmembrane region" description="Helical" evidence="6">
    <location>
        <begin position="56"/>
        <end position="77"/>
    </location>
</feature>
<proteinExistence type="predicted"/>
<accession>A0A5B9PBC5</accession>
<feature type="transmembrane region" description="Helical" evidence="6">
    <location>
        <begin position="173"/>
        <end position="197"/>
    </location>
</feature>